<dbReference type="SUPFAM" id="SSF52047">
    <property type="entry name" value="RNI-like"/>
    <property type="match status" value="1"/>
</dbReference>
<dbReference type="InterPro" id="IPR001810">
    <property type="entry name" value="F-box_dom"/>
</dbReference>
<dbReference type="EMBL" id="JAEUBF010001547">
    <property type="protein sequence ID" value="KAH3663420.1"/>
    <property type="molecule type" value="Genomic_DNA"/>
</dbReference>
<sequence length="267" mass="32230">MSIEGLARHPLLYLPHEIIKIIFTELQNTDLIQLSQVNKLMRSFITPYLFNEISLSWNMIFNIDQFKYKENVEKIRIFQNNLQNEWNFKFCEFFCTFNNLVEIELLTSQSSNFMKYNQLCPSLERLRIKTITAESTFGLDHLNLIVGLKYLQLEGFCLSFEKEDVKEHLYNIKRLKLIDCSWNYPFELEFFDKDNIESLEIIYNNQCHFFLSERFKEFLKKFSVTFKEIKHMRIDNYAEFKLNLSNMNLYQNKKMLKKLELFGNIVT</sequence>
<dbReference type="PROSITE" id="PS50181">
    <property type="entry name" value="FBOX"/>
    <property type="match status" value="1"/>
</dbReference>
<reference evidence="2" key="1">
    <citation type="journal article" date="2021" name="Open Biol.">
        <title>Shared evolutionary footprints suggest mitochondrial oxidative damage underlies multiple complex I losses in fungi.</title>
        <authorList>
            <person name="Schikora-Tamarit M.A."/>
            <person name="Marcet-Houben M."/>
            <person name="Nosek J."/>
            <person name="Gabaldon T."/>
        </authorList>
    </citation>
    <scope>NUCLEOTIDE SEQUENCE</scope>
    <source>
        <strain evidence="2">CBS6341</strain>
    </source>
</reference>
<name>A0A9P8P184_9ASCO</name>
<dbReference type="Gene3D" id="3.80.10.10">
    <property type="entry name" value="Ribonuclease Inhibitor"/>
    <property type="match status" value="1"/>
</dbReference>
<accession>A0A9P8P184</accession>
<evidence type="ECO:0000313" key="3">
    <source>
        <dbReference type="Proteomes" id="UP000769528"/>
    </source>
</evidence>
<organism evidence="2 3">
    <name type="scientific">Wickerhamomyces mucosus</name>
    <dbReference type="NCBI Taxonomy" id="1378264"/>
    <lineage>
        <taxon>Eukaryota</taxon>
        <taxon>Fungi</taxon>
        <taxon>Dikarya</taxon>
        <taxon>Ascomycota</taxon>
        <taxon>Saccharomycotina</taxon>
        <taxon>Saccharomycetes</taxon>
        <taxon>Phaffomycetales</taxon>
        <taxon>Wickerhamomycetaceae</taxon>
        <taxon>Wickerhamomyces</taxon>
    </lineage>
</organism>
<reference evidence="2" key="2">
    <citation type="submission" date="2021-01" db="EMBL/GenBank/DDBJ databases">
        <authorList>
            <person name="Schikora-Tamarit M.A."/>
        </authorList>
    </citation>
    <scope>NUCLEOTIDE SEQUENCE</scope>
    <source>
        <strain evidence="2">CBS6341</strain>
    </source>
</reference>
<dbReference type="AlphaFoldDB" id="A0A9P8P184"/>
<protein>
    <recommendedName>
        <fullName evidence="1">F-box domain-containing protein</fullName>
    </recommendedName>
</protein>
<dbReference type="InterPro" id="IPR032675">
    <property type="entry name" value="LRR_dom_sf"/>
</dbReference>
<evidence type="ECO:0000259" key="1">
    <source>
        <dbReference type="PROSITE" id="PS50181"/>
    </source>
</evidence>
<keyword evidence="3" id="KW-1185">Reference proteome</keyword>
<dbReference type="Proteomes" id="UP000769528">
    <property type="component" value="Unassembled WGS sequence"/>
</dbReference>
<gene>
    <name evidence="2" type="ORF">WICMUC_005946</name>
</gene>
<comment type="caution">
    <text evidence="2">The sequence shown here is derived from an EMBL/GenBank/DDBJ whole genome shotgun (WGS) entry which is preliminary data.</text>
</comment>
<evidence type="ECO:0000313" key="2">
    <source>
        <dbReference type="EMBL" id="KAH3663420.1"/>
    </source>
</evidence>
<proteinExistence type="predicted"/>
<dbReference type="OrthoDB" id="4073795at2759"/>
<dbReference type="Pfam" id="PF00646">
    <property type="entry name" value="F-box"/>
    <property type="match status" value="1"/>
</dbReference>
<feature type="domain" description="F-box" evidence="1">
    <location>
        <begin position="8"/>
        <end position="60"/>
    </location>
</feature>